<keyword evidence="3" id="KW-1185">Reference proteome</keyword>
<evidence type="ECO:0000256" key="1">
    <source>
        <dbReference type="SAM" id="SignalP"/>
    </source>
</evidence>
<dbReference type="SUPFAM" id="SSF55961">
    <property type="entry name" value="Bet v1-like"/>
    <property type="match status" value="1"/>
</dbReference>
<proteinExistence type="predicted"/>
<evidence type="ECO:0000313" key="2">
    <source>
        <dbReference type="EMBL" id="MTW14262.1"/>
    </source>
</evidence>
<comment type="caution">
    <text evidence="2">The sequence shown here is derived from an EMBL/GenBank/DDBJ whole genome shotgun (WGS) entry which is preliminary data.</text>
</comment>
<dbReference type="EMBL" id="WNKX01000038">
    <property type="protein sequence ID" value="MTW14262.1"/>
    <property type="molecule type" value="Genomic_DNA"/>
</dbReference>
<sequence>MVPPAQRKTSMMKLKLLAAAMLACSLAAAASPEPDIHWPDGFAPQQADLFDHSELAIAAPCTAVWQSLVDAPHWPAWYPNSENVRLSQGSELAAGRGFRWRTFALEVPSHVHEFEPQQRLGWFGHAKELDAYHTWLLQPQGQGCLVVTEEVVRGPAAVALRREQPQAMHQGHALWLERLAQEAVRRSQP</sequence>
<dbReference type="OrthoDB" id="838646at2"/>
<dbReference type="InterPro" id="IPR023393">
    <property type="entry name" value="START-like_dom_sf"/>
</dbReference>
<dbReference type="Gene3D" id="3.30.530.20">
    <property type="match status" value="1"/>
</dbReference>
<accession>A0A6L6QPG4</accession>
<dbReference type="InterPro" id="IPR019587">
    <property type="entry name" value="Polyketide_cyclase/dehydratase"/>
</dbReference>
<dbReference type="AlphaFoldDB" id="A0A6L6QPG4"/>
<reference evidence="2 3" key="1">
    <citation type="submission" date="2019-11" db="EMBL/GenBank/DDBJ databases">
        <title>Type strains purchased from KCTC, JCM and DSMZ.</title>
        <authorList>
            <person name="Lu H."/>
        </authorList>
    </citation>
    <scope>NUCLEOTIDE SEQUENCE [LARGE SCALE GENOMIC DNA]</scope>
    <source>
        <strain evidence="2 3">JCM 31587</strain>
    </source>
</reference>
<evidence type="ECO:0008006" key="4">
    <source>
        <dbReference type="Google" id="ProtNLM"/>
    </source>
</evidence>
<gene>
    <name evidence="2" type="ORF">GM658_26965</name>
</gene>
<dbReference type="Proteomes" id="UP000472320">
    <property type="component" value="Unassembled WGS sequence"/>
</dbReference>
<dbReference type="CDD" id="cd07822">
    <property type="entry name" value="SRPBCC_4"/>
    <property type="match status" value="1"/>
</dbReference>
<dbReference type="Pfam" id="PF10604">
    <property type="entry name" value="Polyketide_cyc2"/>
    <property type="match status" value="1"/>
</dbReference>
<evidence type="ECO:0000313" key="3">
    <source>
        <dbReference type="Proteomes" id="UP000472320"/>
    </source>
</evidence>
<organism evidence="2 3">
    <name type="scientific">Massilia eburnea</name>
    <dbReference type="NCBI Taxonomy" id="1776165"/>
    <lineage>
        <taxon>Bacteria</taxon>
        <taxon>Pseudomonadati</taxon>
        <taxon>Pseudomonadota</taxon>
        <taxon>Betaproteobacteria</taxon>
        <taxon>Burkholderiales</taxon>
        <taxon>Oxalobacteraceae</taxon>
        <taxon>Telluria group</taxon>
        <taxon>Massilia</taxon>
    </lineage>
</organism>
<feature type="signal peptide" evidence="1">
    <location>
        <begin position="1"/>
        <end position="29"/>
    </location>
</feature>
<protein>
    <recommendedName>
        <fullName evidence="4">SRPBCC domain-containing protein</fullName>
    </recommendedName>
</protein>
<feature type="chain" id="PRO_5027082461" description="SRPBCC domain-containing protein" evidence="1">
    <location>
        <begin position="30"/>
        <end position="189"/>
    </location>
</feature>
<keyword evidence="1" id="KW-0732">Signal</keyword>
<name>A0A6L6QPG4_9BURK</name>